<dbReference type="Pfam" id="PF00903">
    <property type="entry name" value="Glyoxalase"/>
    <property type="match status" value="1"/>
</dbReference>
<evidence type="ECO:0000313" key="3">
    <source>
        <dbReference type="Proteomes" id="UP001139000"/>
    </source>
</evidence>
<name>A0A9X1THV5_9BACT</name>
<dbReference type="InterPro" id="IPR004360">
    <property type="entry name" value="Glyas_Fos-R_dOase_dom"/>
</dbReference>
<dbReference type="SUPFAM" id="SSF54593">
    <property type="entry name" value="Glyoxalase/Bleomycin resistance protein/Dihydroxybiphenyl dioxygenase"/>
    <property type="match status" value="1"/>
</dbReference>
<dbReference type="InterPro" id="IPR037523">
    <property type="entry name" value="VOC_core"/>
</dbReference>
<dbReference type="AlphaFoldDB" id="A0A9X1THV5"/>
<dbReference type="Gene3D" id="3.10.180.10">
    <property type="entry name" value="2,3-Dihydroxybiphenyl 1,2-Dioxygenase, domain 1"/>
    <property type="match status" value="1"/>
</dbReference>
<dbReference type="Proteomes" id="UP001139000">
    <property type="component" value="Unassembled WGS sequence"/>
</dbReference>
<reference evidence="2" key="1">
    <citation type="submission" date="2021-12" db="EMBL/GenBank/DDBJ databases">
        <title>Novel species in genus Dyadobacter.</title>
        <authorList>
            <person name="Ma C."/>
        </authorList>
    </citation>
    <scope>NUCLEOTIDE SEQUENCE</scope>
    <source>
        <strain evidence="2">LJ419</strain>
    </source>
</reference>
<accession>A0A9X1THV5</accession>
<evidence type="ECO:0000313" key="2">
    <source>
        <dbReference type="EMBL" id="MCF0065185.1"/>
    </source>
</evidence>
<proteinExistence type="predicted"/>
<dbReference type="InterPro" id="IPR029068">
    <property type="entry name" value="Glyas_Bleomycin-R_OHBP_Dase"/>
</dbReference>
<dbReference type="RefSeq" id="WP_234658173.1">
    <property type="nucleotide sequence ID" value="NZ_CP094997.1"/>
</dbReference>
<dbReference type="EMBL" id="JAJTTC010000010">
    <property type="protein sequence ID" value="MCF0065185.1"/>
    <property type="molecule type" value="Genomic_DNA"/>
</dbReference>
<gene>
    <name evidence="2" type="ORF">LXM26_26965</name>
</gene>
<feature type="domain" description="VOC" evidence="1">
    <location>
        <begin position="9"/>
        <end position="131"/>
    </location>
</feature>
<organism evidence="2 3">
    <name type="scientific">Dyadobacter chenwenxiniae</name>
    <dbReference type="NCBI Taxonomy" id="2906456"/>
    <lineage>
        <taxon>Bacteria</taxon>
        <taxon>Pseudomonadati</taxon>
        <taxon>Bacteroidota</taxon>
        <taxon>Cytophagia</taxon>
        <taxon>Cytophagales</taxon>
        <taxon>Spirosomataceae</taxon>
        <taxon>Dyadobacter</taxon>
    </lineage>
</organism>
<protein>
    <submittedName>
        <fullName evidence="2">VOC family protein</fullName>
    </submittedName>
</protein>
<sequence>MAGEQTLRGMATLNFWADDVKAARQWYTELLGIEAYFQRPDAENPAYIEFRLGDYQHELGIVDSKWSPNGPGDGRPGGAVLHWHVDDIHAAWEKLLAHGAKPYDPITVRGEGFVTASVVDPFGNVLGIMYNKHYLDILSSKNQ</sequence>
<dbReference type="PROSITE" id="PS51819">
    <property type="entry name" value="VOC"/>
    <property type="match status" value="1"/>
</dbReference>
<dbReference type="CDD" id="cd06587">
    <property type="entry name" value="VOC"/>
    <property type="match status" value="1"/>
</dbReference>
<evidence type="ECO:0000259" key="1">
    <source>
        <dbReference type="PROSITE" id="PS51819"/>
    </source>
</evidence>
<keyword evidence="3" id="KW-1185">Reference proteome</keyword>
<comment type="caution">
    <text evidence="2">The sequence shown here is derived from an EMBL/GenBank/DDBJ whole genome shotgun (WGS) entry which is preliminary data.</text>
</comment>